<dbReference type="Gene3D" id="1.10.287.130">
    <property type="match status" value="1"/>
</dbReference>
<evidence type="ECO:0000256" key="5">
    <source>
        <dbReference type="ARBA" id="ARBA00022777"/>
    </source>
</evidence>
<dbReference type="AlphaFoldDB" id="A0A3D8YDR0"/>
<keyword evidence="5" id="KW-0418">Kinase</keyword>
<dbReference type="InterPro" id="IPR036890">
    <property type="entry name" value="HATPase_C_sf"/>
</dbReference>
<dbReference type="PANTHER" id="PTHR43711:SF31">
    <property type="entry name" value="HISTIDINE KINASE"/>
    <property type="match status" value="1"/>
</dbReference>
<dbReference type="PROSITE" id="PS50109">
    <property type="entry name" value="HIS_KIN"/>
    <property type="match status" value="1"/>
</dbReference>
<dbReference type="InterPro" id="IPR003594">
    <property type="entry name" value="HATPase_dom"/>
</dbReference>
<dbReference type="PRINTS" id="PR00344">
    <property type="entry name" value="BCTRLSENSOR"/>
</dbReference>
<dbReference type="RefSeq" id="WP_115830325.1">
    <property type="nucleotide sequence ID" value="NZ_QNUL01000005.1"/>
</dbReference>
<evidence type="ECO:0000256" key="2">
    <source>
        <dbReference type="ARBA" id="ARBA00012438"/>
    </source>
</evidence>
<dbReference type="PANTHER" id="PTHR43711">
    <property type="entry name" value="TWO-COMPONENT HISTIDINE KINASE"/>
    <property type="match status" value="1"/>
</dbReference>
<name>A0A3D8YDR0_9BACT</name>
<dbReference type="Proteomes" id="UP000256373">
    <property type="component" value="Unassembled WGS sequence"/>
</dbReference>
<evidence type="ECO:0000313" key="8">
    <source>
        <dbReference type="EMBL" id="REA62328.1"/>
    </source>
</evidence>
<dbReference type="Gene3D" id="3.30.565.10">
    <property type="entry name" value="Histidine kinase-like ATPase, C-terminal domain"/>
    <property type="match status" value="1"/>
</dbReference>
<dbReference type="EMBL" id="QNUL01000005">
    <property type="protein sequence ID" value="REA62328.1"/>
    <property type="molecule type" value="Genomic_DNA"/>
</dbReference>
<keyword evidence="4" id="KW-0808">Transferase</keyword>
<dbReference type="SUPFAM" id="SSF55785">
    <property type="entry name" value="PYP-like sensor domain (PAS domain)"/>
    <property type="match status" value="1"/>
</dbReference>
<keyword evidence="9" id="KW-1185">Reference proteome</keyword>
<gene>
    <name evidence="8" type="ORF">DSL64_08660</name>
</gene>
<dbReference type="SUPFAM" id="SSF47384">
    <property type="entry name" value="Homodimeric domain of signal transducing histidine kinase"/>
    <property type="match status" value="1"/>
</dbReference>
<evidence type="ECO:0000256" key="4">
    <source>
        <dbReference type="ARBA" id="ARBA00022679"/>
    </source>
</evidence>
<keyword evidence="6" id="KW-0902">Two-component regulatory system</keyword>
<reference evidence="8 9" key="1">
    <citation type="submission" date="2018-07" db="EMBL/GenBank/DDBJ databases">
        <title>Dyadobacter roseus sp. nov., isolated from rose rhizosphere soil.</title>
        <authorList>
            <person name="Chen L."/>
        </authorList>
    </citation>
    <scope>NUCLEOTIDE SEQUENCE [LARGE SCALE GENOMIC DNA]</scope>
    <source>
        <strain evidence="8 9">RS19</strain>
    </source>
</reference>
<comment type="catalytic activity">
    <reaction evidence="1">
        <text>ATP + protein L-histidine = ADP + protein N-phospho-L-histidine.</text>
        <dbReference type="EC" id="2.7.13.3"/>
    </reaction>
</comment>
<dbReference type="InterPro" id="IPR050736">
    <property type="entry name" value="Sensor_HK_Regulatory"/>
</dbReference>
<evidence type="ECO:0000256" key="3">
    <source>
        <dbReference type="ARBA" id="ARBA00022553"/>
    </source>
</evidence>
<proteinExistence type="predicted"/>
<evidence type="ECO:0000256" key="6">
    <source>
        <dbReference type="ARBA" id="ARBA00023012"/>
    </source>
</evidence>
<dbReference type="InterPro" id="IPR035965">
    <property type="entry name" value="PAS-like_dom_sf"/>
</dbReference>
<dbReference type="SMART" id="SM00388">
    <property type="entry name" value="HisKA"/>
    <property type="match status" value="1"/>
</dbReference>
<dbReference type="InterPro" id="IPR005467">
    <property type="entry name" value="His_kinase_dom"/>
</dbReference>
<evidence type="ECO:0000313" key="9">
    <source>
        <dbReference type="Proteomes" id="UP000256373"/>
    </source>
</evidence>
<dbReference type="Pfam" id="PF02518">
    <property type="entry name" value="HATPase_c"/>
    <property type="match status" value="1"/>
</dbReference>
<dbReference type="Pfam" id="PF00512">
    <property type="entry name" value="HisKA"/>
    <property type="match status" value="1"/>
</dbReference>
<dbReference type="OrthoDB" id="9810447at2"/>
<protein>
    <recommendedName>
        <fullName evidence="2">histidine kinase</fullName>
        <ecNumber evidence="2">2.7.13.3</ecNumber>
    </recommendedName>
</protein>
<dbReference type="GO" id="GO:0000155">
    <property type="term" value="F:phosphorelay sensor kinase activity"/>
    <property type="evidence" value="ECO:0007669"/>
    <property type="project" value="InterPro"/>
</dbReference>
<dbReference type="EC" id="2.7.13.3" evidence="2"/>
<dbReference type="SUPFAM" id="SSF55874">
    <property type="entry name" value="ATPase domain of HSP90 chaperone/DNA topoisomerase II/histidine kinase"/>
    <property type="match status" value="1"/>
</dbReference>
<dbReference type="InterPro" id="IPR003661">
    <property type="entry name" value="HisK_dim/P_dom"/>
</dbReference>
<evidence type="ECO:0000259" key="7">
    <source>
        <dbReference type="PROSITE" id="PS50109"/>
    </source>
</evidence>
<sequence length="375" mass="41920">MEMLTRIDDDLFHIMVENLPVAILLIDHNYKHIYSNSVFLTLSGLNVAQVTDYGWLQFLTPNQHKQLLKMLEEMGGSPETTVQKSPEWTINRTTDAKNRALFLITFATQSQSVPLLNRKTNGRVVHDQSNPEKKQSAAELKKINNQLSASNQLKDKILAIISHDMNAPIASLKGLTTALLDDELDKEQKAKVREGLLKQLSDVADVTDNLLLWATNSFHKTETVSRDVLLVLDTLEKNKGFIEQQAMAKNIAIQYNIPDKLQIKANRDQFNMVIRNLVTNAIKYTPAKGCISISVVDKDAFIQISIADNGIGISEENQQSLFTFLQRNTYGTHGEKGIGLGLLLCKEYVEANNGRISVSSKVNIGTTVITEFPRA</sequence>
<dbReference type="CDD" id="cd00075">
    <property type="entry name" value="HATPase"/>
    <property type="match status" value="1"/>
</dbReference>
<comment type="caution">
    <text evidence="8">The sequence shown here is derived from an EMBL/GenBank/DDBJ whole genome shotgun (WGS) entry which is preliminary data.</text>
</comment>
<dbReference type="Gene3D" id="3.30.450.20">
    <property type="entry name" value="PAS domain"/>
    <property type="match status" value="1"/>
</dbReference>
<accession>A0A3D8YDR0</accession>
<dbReference type="InterPro" id="IPR004358">
    <property type="entry name" value="Sig_transdc_His_kin-like_C"/>
</dbReference>
<dbReference type="InterPro" id="IPR036097">
    <property type="entry name" value="HisK_dim/P_sf"/>
</dbReference>
<dbReference type="CDD" id="cd00082">
    <property type="entry name" value="HisKA"/>
    <property type="match status" value="1"/>
</dbReference>
<keyword evidence="3" id="KW-0597">Phosphoprotein</keyword>
<organism evidence="8 9">
    <name type="scientific">Dyadobacter luteus</name>
    <dbReference type="NCBI Taxonomy" id="2259619"/>
    <lineage>
        <taxon>Bacteria</taxon>
        <taxon>Pseudomonadati</taxon>
        <taxon>Bacteroidota</taxon>
        <taxon>Cytophagia</taxon>
        <taxon>Cytophagales</taxon>
        <taxon>Spirosomataceae</taxon>
        <taxon>Dyadobacter</taxon>
    </lineage>
</organism>
<feature type="domain" description="Histidine kinase" evidence="7">
    <location>
        <begin position="160"/>
        <end position="375"/>
    </location>
</feature>
<dbReference type="SMART" id="SM00387">
    <property type="entry name" value="HATPase_c"/>
    <property type="match status" value="1"/>
</dbReference>
<evidence type="ECO:0000256" key="1">
    <source>
        <dbReference type="ARBA" id="ARBA00000085"/>
    </source>
</evidence>